<evidence type="ECO:0000313" key="2">
    <source>
        <dbReference type="EMBL" id="LAA81654.1"/>
    </source>
</evidence>
<evidence type="ECO:0008006" key="3">
    <source>
        <dbReference type="Google" id="ProtNLM"/>
    </source>
</evidence>
<proteinExistence type="predicted"/>
<name>A0A2D4IBW1_MICLE</name>
<dbReference type="PANTHER" id="PTHR31635">
    <property type="entry name" value="REVERSE TRANSCRIPTASE DOMAIN-CONTAINING PROTEIN-RELATED"/>
    <property type="match status" value="1"/>
</dbReference>
<evidence type="ECO:0000256" key="1">
    <source>
        <dbReference type="SAM" id="Coils"/>
    </source>
</evidence>
<dbReference type="PANTHER" id="PTHR31635:SF196">
    <property type="entry name" value="REVERSE TRANSCRIPTASE DOMAIN-CONTAINING PROTEIN-RELATED"/>
    <property type="match status" value="1"/>
</dbReference>
<sequence>MIEPNKIKTYLKEGTLQPLSEDKREILNKEITLDELRESIKKQKSNKTSGPDGLPSELYKELGEVLEDLLLEICNEVIVEARTPDFWKEAYITLIPKEGADANQVKNYRPISLLKKST</sequence>
<organism evidence="2">
    <name type="scientific">Micrurus lemniscatus lemniscatus</name>
    <dbReference type="NCBI Taxonomy" id="129467"/>
    <lineage>
        <taxon>Eukaryota</taxon>
        <taxon>Metazoa</taxon>
        <taxon>Chordata</taxon>
        <taxon>Craniata</taxon>
        <taxon>Vertebrata</taxon>
        <taxon>Euteleostomi</taxon>
        <taxon>Lepidosauria</taxon>
        <taxon>Squamata</taxon>
        <taxon>Bifurcata</taxon>
        <taxon>Unidentata</taxon>
        <taxon>Episquamata</taxon>
        <taxon>Toxicofera</taxon>
        <taxon>Serpentes</taxon>
        <taxon>Colubroidea</taxon>
        <taxon>Elapidae</taxon>
        <taxon>Elapinae</taxon>
        <taxon>Micrurus</taxon>
    </lineage>
</organism>
<accession>A0A2D4IBW1</accession>
<protein>
    <recommendedName>
        <fullName evidence="3">Reverse transcriptase domain-containing protein</fullName>
    </recommendedName>
</protein>
<feature type="coiled-coil region" evidence="1">
    <location>
        <begin position="19"/>
        <end position="46"/>
    </location>
</feature>
<reference evidence="2" key="1">
    <citation type="submission" date="2017-07" db="EMBL/GenBank/DDBJ databases">
        <authorList>
            <person name="Mikheyev A."/>
            <person name="Grau M."/>
        </authorList>
    </citation>
    <scope>NUCLEOTIDE SEQUENCE</scope>
    <source>
        <tissue evidence="2">Venom_gland</tissue>
    </source>
</reference>
<dbReference type="EMBL" id="IACK01083766">
    <property type="protein sequence ID" value="LAA81654.1"/>
    <property type="molecule type" value="Transcribed_RNA"/>
</dbReference>
<dbReference type="AlphaFoldDB" id="A0A2D4IBW1"/>
<keyword evidence="1" id="KW-0175">Coiled coil</keyword>
<reference evidence="2" key="2">
    <citation type="submission" date="2017-11" db="EMBL/GenBank/DDBJ databases">
        <title>Coralsnake Venomics: Analyses of Venom Gland Transcriptomes and Proteomes of Six Brazilian Taxa.</title>
        <authorList>
            <person name="Aird S.D."/>
            <person name="Jorge da Silva N."/>
            <person name="Qiu L."/>
            <person name="Villar-Briones A."/>
            <person name="Aparecida-Saddi V."/>
            <person name="Campos-Telles M.P."/>
            <person name="Grau M."/>
            <person name="Mikheyev A.S."/>
        </authorList>
    </citation>
    <scope>NUCLEOTIDE SEQUENCE</scope>
    <source>
        <tissue evidence="2">Venom_gland</tissue>
    </source>
</reference>